<organism evidence="4 5">
    <name type="scientific">Roseovarius faecimaris</name>
    <dbReference type="NCBI Taxonomy" id="2494550"/>
    <lineage>
        <taxon>Bacteria</taxon>
        <taxon>Pseudomonadati</taxon>
        <taxon>Pseudomonadota</taxon>
        <taxon>Alphaproteobacteria</taxon>
        <taxon>Rhodobacterales</taxon>
        <taxon>Roseobacteraceae</taxon>
        <taxon>Roseovarius</taxon>
    </lineage>
</organism>
<dbReference type="Proteomes" id="UP000428330">
    <property type="component" value="Chromosome"/>
</dbReference>
<name>A0A6I6IW49_9RHOB</name>
<evidence type="ECO:0000256" key="1">
    <source>
        <dbReference type="ARBA" id="ARBA00038240"/>
    </source>
</evidence>
<evidence type="ECO:0000256" key="2">
    <source>
        <dbReference type="SAM" id="MobiDB-lite"/>
    </source>
</evidence>
<dbReference type="PANTHER" id="PTHR21064">
    <property type="entry name" value="AMINOGLYCOSIDE PHOSPHOTRANSFERASE DOMAIN-CONTAINING PROTEIN-RELATED"/>
    <property type="match status" value="1"/>
</dbReference>
<gene>
    <name evidence="4" type="ORF">EI983_16935</name>
</gene>
<dbReference type="PANTHER" id="PTHR21064:SF6">
    <property type="entry name" value="AMINOGLYCOSIDE PHOSPHOTRANSFERASE DOMAIN-CONTAINING PROTEIN"/>
    <property type="match status" value="1"/>
</dbReference>
<feature type="region of interest" description="Disordered" evidence="2">
    <location>
        <begin position="1"/>
        <end position="20"/>
    </location>
</feature>
<evidence type="ECO:0000259" key="3">
    <source>
        <dbReference type="Pfam" id="PF01636"/>
    </source>
</evidence>
<evidence type="ECO:0000313" key="5">
    <source>
        <dbReference type="Proteomes" id="UP000428330"/>
    </source>
</evidence>
<dbReference type="AlphaFoldDB" id="A0A6I6IW49"/>
<dbReference type="RefSeq" id="WP_157708542.1">
    <property type="nucleotide sequence ID" value="NZ_CP034348.1"/>
</dbReference>
<accession>A0A6I6IW49</accession>
<dbReference type="InterPro" id="IPR011009">
    <property type="entry name" value="Kinase-like_dom_sf"/>
</dbReference>
<dbReference type="InterPro" id="IPR050249">
    <property type="entry name" value="Pseudomonas-type_ThrB"/>
</dbReference>
<feature type="domain" description="Aminoglycoside phosphotransferase" evidence="3">
    <location>
        <begin position="53"/>
        <end position="271"/>
    </location>
</feature>
<sequence>MSMPLDTPDRAGSDGPEVPDWARDVRAPAHELHEIEALVKDRYGLEGQLHPLDGERDQNILISTGDARRWVVKISEGAAAEATADYQAALLGYLEGAAPDLPLPRNRTDRTGAPYLLHRFANGQPAAVRVVSYLEGRPLSDLPPSHGSWARPIGAFQGRLCRALRGFEHPQSTRFMPWDSSSDVMLDDRMLAFLDPDFRTAVTPHLNRLTDTVLPALRDAPAQVIHNDIHPGNILLDDGGRVAGMIDFGDAIHRSALQDLAVSVTSLIEFAPDRTEHVIPQLIGGFLAHYPLNTQMLALLYDAILLRGILSVALGRMKDRGVPPAMRPRPATRLSEGGLRAILSLSGGVLSDPRRLQRLAHG</sequence>
<keyword evidence="5" id="KW-1185">Reference proteome</keyword>
<protein>
    <recommendedName>
        <fullName evidence="3">Aminoglycoside phosphotransferase domain-containing protein</fullName>
    </recommendedName>
</protein>
<dbReference type="KEGG" id="rom:EI983_16935"/>
<comment type="similarity">
    <text evidence="1">Belongs to the pseudomonas-type ThrB family.</text>
</comment>
<dbReference type="InterPro" id="IPR002575">
    <property type="entry name" value="Aminoglycoside_PTrfase"/>
</dbReference>
<dbReference type="OrthoDB" id="156345at2"/>
<reference evidence="5" key="1">
    <citation type="submission" date="2018-12" db="EMBL/GenBank/DDBJ databases">
        <title>Complete genome sequence of Roseovarius sp. MME-070.</title>
        <authorList>
            <person name="Nam Y.-D."/>
            <person name="Kang J."/>
            <person name="Chung W.-H."/>
            <person name="Park Y.S."/>
        </authorList>
    </citation>
    <scope>NUCLEOTIDE SEQUENCE [LARGE SCALE GENOMIC DNA]</scope>
    <source>
        <strain evidence="5">MME-070</strain>
    </source>
</reference>
<evidence type="ECO:0000313" key="4">
    <source>
        <dbReference type="EMBL" id="QGX99861.1"/>
    </source>
</evidence>
<dbReference type="SUPFAM" id="SSF56112">
    <property type="entry name" value="Protein kinase-like (PK-like)"/>
    <property type="match status" value="1"/>
</dbReference>
<dbReference type="GO" id="GO:0019202">
    <property type="term" value="F:amino acid kinase activity"/>
    <property type="evidence" value="ECO:0007669"/>
    <property type="project" value="TreeGrafter"/>
</dbReference>
<dbReference type="Gene3D" id="3.90.1200.10">
    <property type="match status" value="1"/>
</dbReference>
<proteinExistence type="inferred from homology"/>
<dbReference type="EMBL" id="CP034348">
    <property type="protein sequence ID" value="QGX99861.1"/>
    <property type="molecule type" value="Genomic_DNA"/>
</dbReference>
<dbReference type="Pfam" id="PF01636">
    <property type="entry name" value="APH"/>
    <property type="match status" value="1"/>
</dbReference>